<keyword evidence="2" id="KW-1185">Reference proteome</keyword>
<protein>
    <submittedName>
        <fullName evidence="1">Uncharacterized protein</fullName>
    </submittedName>
</protein>
<reference evidence="1" key="2">
    <citation type="submission" date="2011-01" db="EMBL/GenBank/DDBJ databases">
        <title>The Non-contiguous Finished genome of Clostridium papyrosolvens.</title>
        <authorList>
            <person name="Lucas S."/>
            <person name="Copeland A."/>
            <person name="Lapidus A."/>
            <person name="Cheng J.-F."/>
            <person name="Goodwin L."/>
            <person name="Pitluck S."/>
            <person name="Misra M."/>
            <person name="Chertkov O."/>
            <person name="Detter J.C."/>
            <person name="Han C."/>
            <person name="Tapia R."/>
            <person name="Land M."/>
            <person name="Hauser L."/>
            <person name="Kyrpides N."/>
            <person name="Ivanova N."/>
            <person name="Pagani I."/>
            <person name="Mouttaki H."/>
            <person name="He Z."/>
            <person name="Zhou J."/>
            <person name="Hemme C.L."/>
            <person name="Woyke T."/>
        </authorList>
    </citation>
    <scope>NUCLEOTIDE SEQUENCE [LARGE SCALE GENOMIC DNA]</scope>
    <source>
        <strain evidence="1">DSM 2782</strain>
    </source>
</reference>
<evidence type="ECO:0000313" key="1">
    <source>
        <dbReference type="EMBL" id="EGD46149.1"/>
    </source>
</evidence>
<dbReference type="STRING" id="588581.Cpap_0443"/>
<comment type="caution">
    <text evidence="1">The sequence shown here is derived from an EMBL/GenBank/DDBJ whole genome shotgun (WGS) entry which is preliminary data.</text>
</comment>
<dbReference type="RefSeq" id="WP_004621829.1">
    <property type="nucleotide sequence ID" value="NZ_ACXX02000016.1"/>
</dbReference>
<dbReference type="EMBL" id="ACXX02000016">
    <property type="protein sequence ID" value="EGD46149.1"/>
    <property type="molecule type" value="Genomic_DNA"/>
</dbReference>
<evidence type="ECO:0000313" key="2">
    <source>
        <dbReference type="Proteomes" id="UP000003860"/>
    </source>
</evidence>
<proteinExistence type="predicted"/>
<dbReference type="OrthoDB" id="1918103at2"/>
<dbReference type="Proteomes" id="UP000003860">
    <property type="component" value="Unassembled WGS sequence"/>
</dbReference>
<sequence length="71" mass="8035">MNNNIGNVIDTKMVWCRDGFMYQLCRKRKGIIDTISLTYPVKSGLKTISRSIISPLGCPLQMFLETVIPTI</sequence>
<reference evidence="1" key="1">
    <citation type="submission" date="2009-07" db="EMBL/GenBank/DDBJ databases">
        <authorList>
            <consortium name="US DOE Joint Genome Institute (JGI-PGF)"/>
            <person name="Lucas S."/>
            <person name="Copeland A."/>
            <person name="Lapidus A."/>
            <person name="Glavina del Rio T."/>
            <person name="Tice H."/>
            <person name="Bruce D."/>
            <person name="Goodwin L."/>
            <person name="Pitluck S."/>
            <person name="Larimer F."/>
            <person name="Land M.L."/>
            <person name="Mouttaki H."/>
            <person name="He Z."/>
            <person name="Zhou J."/>
            <person name="Hemme C.L."/>
        </authorList>
    </citation>
    <scope>NUCLEOTIDE SEQUENCE [LARGE SCALE GENOMIC DNA]</scope>
    <source>
        <strain evidence="1">DSM 2782</strain>
    </source>
</reference>
<name>F1THE6_9FIRM</name>
<dbReference type="AlphaFoldDB" id="F1THE6"/>
<dbReference type="eggNOG" id="ENOG503282M">
    <property type="taxonomic scope" value="Bacteria"/>
</dbReference>
<organism evidence="1 2">
    <name type="scientific">Ruminiclostridium papyrosolvens DSM 2782</name>
    <dbReference type="NCBI Taxonomy" id="588581"/>
    <lineage>
        <taxon>Bacteria</taxon>
        <taxon>Bacillati</taxon>
        <taxon>Bacillota</taxon>
        <taxon>Clostridia</taxon>
        <taxon>Eubacteriales</taxon>
        <taxon>Oscillospiraceae</taxon>
        <taxon>Ruminiclostridium</taxon>
    </lineage>
</organism>
<gene>
    <name evidence="1" type="ORF">Cpap_0443</name>
</gene>
<accession>F1THE6</accession>